<keyword evidence="2" id="KW-1185">Reference proteome</keyword>
<dbReference type="AlphaFoldDB" id="A0A8J2WJR8"/>
<evidence type="ECO:0000313" key="1">
    <source>
        <dbReference type="EMBL" id="CAH0371460.1"/>
    </source>
</evidence>
<sequence>MAKERTDCELGALPFHIERIAWAKANEKITSHLWWPLGLPLNAKKMADDIYKEIIKEMKDDDKFDYVAAGIKIKEEKKATTEKDPELLGVSDSLP</sequence>
<organism evidence="1 2">
    <name type="scientific">Pelagomonas calceolata</name>
    <dbReference type="NCBI Taxonomy" id="35677"/>
    <lineage>
        <taxon>Eukaryota</taxon>
        <taxon>Sar</taxon>
        <taxon>Stramenopiles</taxon>
        <taxon>Ochrophyta</taxon>
        <taxon>Pelagophyceae</taxon>
        <taxon>Pelagomonadales</taxon>
        <taxon>Pelagomonadaceae</taxon>
        <taxon>Pelagomonas</taxon>
    </lineage>
</organism>
<gene>
    <name evidence="1" type="ORF">PECAL_3P14050</name>
</gene>
<comment type="caution">
    <text evidence="1">The sequence shown here is derived from an EMBL/GenBank/DDBJ whole genome shotgun (WGS) entry which is preliminary data.</text>
</comment>
<dbReference type="EMBL" id="CAKKNE010000003">
    <property type="protein sequence ID" value="CAH0371460.1"/>
    <property type="molecule type" value="Genomic_DNA"/>
</dbReference>
<protein>
    <submittedName>
        <fullName evidence="1">Uncharacterized protein</fullName>
    </submittedName>
</protein>
<evidence type="ECO:0000313" key="2">
    <source>
        <dbReference type="Proteomes" id="UP000789595"/>
    </source>
</evidence>
<proteinExistence type="predicted"/>
<reference evidence="1" key="1">
    <citation type="submission" date="2021-11" db="EMBL/GenBank/DDBJ databases">
        <authorList>
            <consortium name="Genoscope - CEA"/>
            <person name="William W."/>
        </authorList>
    </citation>
    <scope>NUCLEOTIDE SEQUENCE</scope>
</reference>
<dbReference type="Proteomes" id="UP000789595">
    <property type="component" value="Unassembled WGS sequence"/>
</dbReference>
<accession>A0A8J2WJR8</accession>
<name>A0A8J2WJR8_9STRA</name>